<name>A0A0F9EJ90_9ZZZZ</name>
<accession>A0A0F9EJ90</accession>
<proteinExistence type="predicted"/>
<sequence length="98" mass="11725">MITNEQFEEMIDSAWIEWRITKGKSGMQFYTAIIRSHMKPLMDELAKKDAEIERLRTVMQHSRRDCEMARDSHLTAHQLENWIDSIHKRLHTVLEDKS</sequence>
<dbReference type="AlphaFoldDB" id="A0A0F9EJ90"/>
<evidence type="ECO:0000313" key="1">
    <source>
        <dbReference type="EMBL" id="KKL23978.1"/>
    </source>
</evidence>
<gene>
    <name evidence="1" type="ORF">LCGC14_2419940</name>
</gene>
<protein>
    <submittedName>
        <fullName evidence="1">Uncharacterized protein</fullName>
    </submittedName>
</protein>
<dbReference type="EMBL" id="LAZR01036765">
    <property type="protein sequence ID" value="KKL23978.1"/>
    <property type="molecule type" value="Genomic_DNA"/>
</dbReference>
<organism evidence="1">
    <name type="scientific">marine sediment metagenome</name>
    <dbReference type="NCBI Taxonomy" id="412755"/>
    <lineage>
        <taxon>unclassified sequences</taxon>
        <taxon>metagenomes</taxon>
        <taxon>ecological metagenomes</taxon>
    </lineage>
</organism>
<comment type="caution">
    <text evidence="1">The sequence shown here is derived from an EMBL/GenBank/DDBJ whole genome shotgun (WGS) entry which is preliminary data.</text>
</comment>
<reference evidence="1" key="1">
    <citation type="journal article" date="2015" name="Nature">
        <title>Complex archaea that bridge the gap between prokaryotes and eukaryotes.</title>
        <authorList>
            <person name="Spang A."/>
            <person name="Saw J.H."/>
            <person name="Jorgensen S.L."/>
            <person name="Zaremba-Niedzwiedzka K."/>
            <person name="Martijn J."/>
            <person name="Lind A.E."/>
            <person name="van Eijk R."/>
            <person name="Schleper C."/>
            <person name="Guy L."/>
            <person name="Ettema T.J."/>
        </authorList>
    </citation>
    <scope>NUCLEOTIDE SEQUENCE</scope>
</reference>